<gene>
    <name evidence="1" type="ORF">PACLA_8A005046</name>
</gene>
<evidence type="ECO:0000313" key="2">
    <source>
        <dbReference type="Proteomes" id="UP001152795"/>
    </source>
</evidence>
<comment type="caution">
    <text evidence="1">The sequence shown here is derived from an EMBL/GenBank/DDBJ whole genome shotgun (WGS) entry which is preliminary data.</text>
</comment>
<dbReference type="OrthoDB" id="7763725at2759"/>
<reference evidence="1" key="1">
    <citation type="submission" date="2020-04" db="EMBL/GenBank/DDBJ databases">
        <authorList>
            <person name="Alioto T."/>
            <person name="Alioto T."/>
            <person name="Gomez Garrido J."/>
        </authorList>
    </citation>
    <scope>NUCLEOTIDE SEQUENCE</scope>
    <source>
        <strain evidence="1">A484AB</strain>
    </source>
</reference>
<organism evidence="1 2">
    <name type="scientific">Paramuricea clavata</name>
    <name type="common">Red gorgonian</name>
    <name type="synonym">Violescent sea-whip</name>
    <dbReference type="NCBI Taxonomy" id="317549"/>
    <lineage>
        <taxon>Eukaryota</taxon>
        <taxon>Metazoa</taxon>
        <taxon>Cnidaria</taxon>
        <taxon>Anthozoa</taxon>
        <taxon>Octocorallia</taxon>
        <taxon>Malacalcyonacea</taxon>
        <taxon>Plexauridae</taxon>
        <taxon>Paramuricea</taxon>
    </lineage>
</organism>
<proteinExistence type="predicted"/>
<dbReference type="PANTHER" id="PTHR47331">
    <property type="entry name" value="PHD-TYPE DOMAIN-CONTAINING PROTEIN"/>
    <property type="match status" value="1"/>
</dbReference>
<sequence length="420" mass="48542">MYDKLKKRFKDGGFNMRKWQTNSDVLGKKIASIEGSDTTKTCEDWEEDQSYSKTGLPQVNPEEEFPKVLGITCNTKSDKLVFSFDGLTIYLTEESVTKRIMLNSFAKNFIKNFAKFIRDKNITWDHVLEDETAKSWKSGLTNMKETSTVDLNRCYSPQIDRKEIRSVELHGFGDASEKAYRGVVYVRIRTGTLVSCQLVASKSKVAPISGETIPRLELLSGLVLARFKMSHIRRELEGKYKIDRAVCWLDSEIALWWIGTGKECKLFIQNRVVEFRKLMDSKSWRHVPTDQNPADVLSRGSLGSELKEMRSWWCGPDFLQGDNFVDQLLEFEEVQSVSTTLVQDEKSTIGELIDCQNYSDYEKLVRVTCYVVRFVKIVRKMKEHRPSTLELDEIELSEAEILWIKDAQRYFPAEPNFNSM</sequence>
<dbReference type="InterPro" id="IPR008042">
    <property type="entry name" value="Retrotrans_Pao"/>
</dbReference>
<name>A0A6S7HX99_PARCT</name>
<accession>A0A6S7HX99</accession>
<dbReference type="EMBL" id="CACRXK020006966">
    <property type="protein sequence ID" value="CAB4010935.1"/>
    <property type="molecule type" value="Genomic_DNA"/>
</dbReference>
<protein>
    <submittedName>
        <fullName evidence="1">Uncharacterized protein</fullName>
    </submittedName>
</protein>
<evidence type="ECO:0000313" key="1">
    <source>
        <dbReference type="EMBL" id="CAB4010935.1"/>
    </source>
</evidence>
<dbReference type="Proteomes" id="UP001152795">
    <property type="component" value="Unassembled WGS sequence"/>
</dbReference>
<dbReference type="AlphaFoldDB" id="A0A6S7HX99"/>
<keyword evidence="2" id="KW-1185">Reference proteome</keyword>
<dbReference type="Pfam" id="PF05380">
    <property type="entry name" value="Peptidase_A17"/>
    <property type="match status" value="1"/>
</dbReference>